<dbReference type="SUPFAM" id="SSF53649">
    <property type="entry name" value="Alkaline phosphatase-like"/>
    <property type="match status" value="1"/>
</dbReference>
<keyword evidence="2" id="KW-1185">Reference proteome</keyword>
<dbReference type="AlphaFoldDB" id="A0A7F5RD10"/>
<evidence type="ECO:0000313" key="2">
    <source>
        <dbReference type="Proteomes" id="UP000192223"/>
    </source>
</evidence>
<gene>
    <name evidence="3" type="primary">LOC112905506</name>
</gene>
<dbReference type="Proteomes" id="UP000192223">
    <property type="component" value="Unplaced"/>
</dbReference>
<organism evidence="2 3">
    <name type="scientific">Agrilus planipennis</name>
    <name type="common">Emerald ash borer</name>
    <name type="synonym">Agrilus marcopoli</name>
    <dbReference type="NCBI Taxonomy" id="224129"/>
    <lineage>
        <taxon>Eukaryota</taxon>
        <taxon>Metazoa</taxon>
        <taxon>Ecdysozoa</taxon>
        <taxon>Arthropoda</taxon>
        <taxon>Hexapoda</taxon>
        <taxon>Insecta</taxon>
        <taxon>Pterygota</taxon>
        <taxon>Neoptera</taxon>
        <taxon>Endopterygota</taxon>
        <taxon>Coleoptera</taxon>
        <taxon>Polyphaga</taxon>
        <taxon>Elateriformia</taxon>
        <taxon>Buprestoidea</taxon>
        <taxon>Buprestidae</taxon>
        <taxon>Agrilinae</taxon>
        <taxon>Agrilus</taxon>
    </lineage>
</organism>
<comment type="function">
    <text evidence="1">Ethanolamine phosphate transferase involved in glycosylphosphatidylinositol-anchor biosynthesis. Transfers ethanolamine phosphate to the first alpha-1,4-linked mannose of the glycosylphosphatidylinositol precursor of GPI-anchor.</text>
</comment>
<proteinExistence type="inferred from homology"/>
<comment type="similarity">
    <text evidence="1">Belongs to the PIGG/PIGN/PIGO family. PIGN subfamily.</text>
</comment>
<dbReference type="KEGG" id="apln:112905506"/>
<keyword evidence="1" id="KW-0808">Transferase</keyword>
<dbReference type="OrthoDB" id="2748310at2759"/>
<feature type="transmembrane region" description="Helical" evidence="1">
    <location>
        <begin position="12"/>
        <end position="36"/>
    </location>
</feature>
<evidence type="ECO:0000256" key="1">
    <source>
        <dbReference type="RuleBase" id="RU367138"/>
    </source>
</evidence>
<comment type="subcellular location">
    <subcellularLocation>
        <location evidence="1">Endoplasmic reticulum membrane</location>
        <topology evidence="1">Multi-pass membrane protein</topology>
    </subcellularLocation>
</comment>
<dbReference type="GeneID" id="112905506"/>
<comment type="caution">
    <text evidence="1">Lacks conserved residue(s) required for the propagation of feature annotation.</text>
</comment>
<evidence type="ECO:0000313" key="3">
    <source>
        <dbReference type="RefSeq" id="XP_025833864.1"/>
    </source>
</evidence>
<keyword evidence="1" id="KW-0812">Transmembrane</keyword>
<keyword evidence="1" id="KW-0337">GPI-anchor biosynthesis</keyword>
<sequence>MELNRRTRAKHTPLLLLTVVVHILVFLTVVDIYLTIPSEDGMKHYKAKIDDPPAKRLVFILVDDLQTSSLYTMNMSSATPYLYSVTKNRASWGVAHTQAPTESKPGHVSLLSGMYVNPIEILKIWKGEALKFDTVLSQSKKSIIFGTSEFIDSLNIYYFIHVKFYPHDEVIFEEKNAIGTQQWAFKKAQQYLNKSASTRSTNGMIILLHLTAKNK</sequence>
<dbReference type="Gene3D" id="3.40.720.10">
    <property type="entry name" value="Alkaline Phosphatase, subunit A"/>
    <property type="match status" value="1"/>
</dbReference>
<dbReference type="RefSeq" id="XP_025833864.1">
    <property type="nucleotide sequence ID" value="XM_025978079.1"/>
</dbReference>
<dbReference type="InterPro" id="IPR007070">
    <property type="entry name" value="GPI_EtnP_transferase_1"/>
</dbReference>
<dbReference type="GO" id="GO:0006506">
    <property type="term" value="P:GPI anchor biosynthetic process"/>
    <property type="evidence" value="ECO:0007669"/>
    <property type="project" value="UniProtKB-UniPathway"/>
</dbReference>
<dbReference type="GO" id="GO:0051377">
    <property type="term" value="F:mannose-ethanolamine phosphotransferase activity"/>
    <property type="evidence" value="ECO:0007669"/>
    <property type="project" value="UniProtKB-UniRule"/>
</dbReference>
<protein>
    <recommendedName>
        <fullName evidence="1">GPI ethanolamine phosphate transferase 1</fullName>
        <ecNumber evidence="1">2.-.-.-</ecNumber>
    </recommendedName>
</protein>
<dbReference type="UniPathway" id="UPA00196"/>
<dbReference type="PANTHER" id="PTHR12250:SF0">
    <property type="entry name" value="GPI ETHANOLAMINE PHOSPHATE TRANSFERASE 1"/>
    <property type="match status" value="1"/>
</dbReference>
<name>A0A7F5RD10_AGRPL</name>
<reference evidence="3" key="1">
    <citation type="submission" date="2025-08" db="UniProtKB">
        <authorList>
            <consortium name="RefSeq"/>
        </authorList>
    </citation>
    <scope>IDENTIFICATION</scope>
    <source>
        <tissue evidence="3">Entire body</tissue>
    </source>
</reference>
<accession>A0A7F5RD10</accession>
<keyword evidence="1" id="KW-0472">Membrane</keyword>
<dbReference type="InterPro" id="IPR017850">
    <property type="entry name" value="Alkaline_phosphatase_core_sf"/>
</dbReference>
<keyword evidence="1" id="KW-1133">Transmembrane helix</keyword>
<keyword evidence="1" id="KW-0256">Endoplasmic reticulum</keyword>
<dbReference type="EC" id="2.-.-.-" evidence="1"/>
<dbReference type="PANTHER" id="PTHR12250">
    <property type="entry name" value="PHOSPHATIDYLINOSITOL GLYCAN, CLASS N"/>
    <property type="match status" value="1"/>
</dbReference>
<dbReference type="GO" id="GO:0005789">
    <property type="term" value="C:endoplasmic reticulum membrane"/>
    <property type="evidence" value="ECO:0007669"/>
    <property type="project" value="UniProtKB-SubCell"/>
</dbReference>
<dbReference type="InParanoid" id="A0A7F5RD10"/>
<comment type="pathway">
    <text evidence="1">Glycolipid biosynthesis; glycosylphosphatidylinositol-anchor biosynthesis.</text>
</comment>